<organism evidence="2 3">
    <name type="scientific">Neobacillus cucumis</name>
    <dbReference type="NCBI Taxonomy" id="1740721"/>
    <lineage>
        <taxon>Bacteria</taxon>
        <taxon>Bacillati</taxon>
        <taxon>Bacillota</taxon>
        <taxon>Bacilli</taxon>
        <taxon>Bacillales</taxon>
        <taxon>Bacillaceae</taxon>
        <taxon>Neobacillus</taxon>
    </lineage>
</organism>
<sequence length="74" mass="8508">MKIGIIVVWISLILYTLFVLKKDIVSKKERKWVYLLVGLAFSVSLMDLFHLSLSSVTTYLNVTFEGISRMVVKL</sequence>
<reference evidence="2 3" key="1">
    <citation type="submission" date="2017-11" db="EMBL/GenBank/DDBJ databases">
        <title>Comparitive Functional Genomics of Dry Heat Resistant strains isolated from the Viking Spacecraft.</title>
        <authorList>
            <person name="Seuylemezian A."/>
            <person name="Cooper K."/>
            <person name="Vaishampayan P."/>
        </authorList>
    </citation>
    <scope>NUCLEOTIDE SEQUENCE [LARGE SCALE GENOMIC DNA]</scope>
    <source>
        <strain evidence="2 3">V32-6</strain>
    </source>
</reference>
<name>A0A2N5HSS6_9BACI</name>
<evidence type="ECO:0000313" key="3">
    <source>
        <dbReference type="Proteomes" id="UP000234950"/>
    </source>
</evidence>
<dbReference type="Proteomes" id="UP000234950">
    <property type="component" value="Unassembled WGS sequence"/>
</dbReference>
<dbReference type="EMBL" id="PGVE01000017">
    <property type="protein sequence ID" value="PLS08560.1"/>
    <property type="molecule type" value="Genomic_DNA"/>
</dbReference>
<dbReference type="RefSeq" id="WP_101646577.1">
    <property type="nucleotide sequence ID" value="NZ_PGVE01000017.1"/>
</dbReference>
<keyword evidence="1" id="KW-0472">Membrane</keyword>
<proteinExistence type="predicted"/>
<evidence type="ECO:0000313" key="2">
    <source>
        <dbReference type="EMBL" id="PLS08560.1"/>
    </source>
</evidence>
<accession>A0A2N5HSS6</accession>
<evidence type="ECO:0000256" key="1">
    <source>
        <dbReference type="SAM" id="Phobius"/>
    </source>
</evidence>
<comment type="caution">
    <text evidence="2">The sequence shown here is derived from an EMBL/GenBank/DDBJ whole genome shotgun (WGS) entry which is preliminary data.</text>
</comment>
<dbReference type="OrthoDB" id="9941630at2"/>
<keyword evidence="3" id="KW-1185">Reference proteome</keyword>
<feature type="transmembrane region" description="Helical" evidence="1">
    <location>
        <begin position="6"/>
        <end position="25"/>
    </location>
</feature>
<keyword evidence="1" id="KW-1133">Transmembrane helix</keyword>
<keyword evidence="1" id="KW-0812">Transmembrane</keyword>
<protein>
    <submittedName>
        <fullName evidence="2">Uncharacterized protein</fullName>
    </submittedName>
</protein>
<gene>
    <name evidence="2" type="ORF">CVD27_03955</name>
</gene>
<dbReference type="AlphaFoldDB" id="A0A2N5HSS6"/>
<feature type="transmembrane region" description="Helical" evidence="1">
    <location>
        <begin position="32"/>
        <end position="53"/>
    </location>
</feature>